<dbReference type="PANTHER" id="PTHR43191:SF12">
    <property type="entry name" value="RRNA METHYLASE"/>
    <property type="match status" value="1"/>
</dbReference>
<comment type="caution">
    <text evidence="4">The sequence shown here is derived from an EMBL/GenBank/DDBJ whole genome shotgun (WGS) entry which is preliminary data.</text>
</comment>
<proteinExistence type="predicted"/>
<reference evidence="4 5" key="1">
    <citation type="submission" date="2023-05" db="EMBL/GenBank/DDBJ databases">
        <title>Actinoplanes sp. NEAU-A12 genome sequencing.</title>
        <authorList>
            <person name="Wang Z.-S."/>
        </authorList>
    </citation>
    <scope>NUCLEOTIDE SEQUENCE [LARGE SCALE GENOMIC DNA]</scope>
    <source>
        <strain evidence="4 5">NEAU-A12</strain>
    </source>
</reference>
<dbReference type="RefSeq" id="WP_282767243.1">
    <property type="nucleotide sequence ID" value="NZ_JASCTH010000055.1"/>
</dbReference>
<evidence type="ECO:0000259" key="3">
    <source>
        <dbReference type="Pfam" id="PF00588"/>
    </source>
</evidence>
<dbReference type="PANTHER" id="PTHR43191">
    <property type="entry name" value="RRNA METHYLTRANSFERASE 3"/>
    <property type="match status" value="1"/>
</dbReference>
<dbReference type="CDD" id="cd18095">
    <property type="entry name" value="SpoU-like_rRNA-MTase"/>
    <property type="match status" value="1"/>
</dbReference>
<dbReference type="InterPro" id="IPR001537">
    <property type="entry name" value="SpoU_MeTrfase"/>
</dbReference>
<keyword evidence="5" id="KW-1185">Reference proteome</keyword>
<evidence type="ECO:0000256" key="1">
    <source>
        <dbReference type="ARBA" id="ARBA00022603"/>
    </source>
</evidence>
<dbReference type="EMBL" id="JASCTH010000055">
    <property type="protein sequence ID" value="MDI6105778.1"/>
    <property type="molecule type" value="Genomic_DNA"/>
</dbReference>
<dbReference type="Gene3D" id="3.40.1280.10">
    <property type="match status" value="1"/>
</dbReference>
<dbReference type="GO" id="GO:0008168">
    <property type="term" value="F:methyltransferase activity"/>
    <property type="evidence" value="ECO:0007669"/>
    <property type="project" value="UniProtKB-KW"/>
</dbReference>
<dbReference type="SUPFAM" id="SSF75217">
    <property type="entry name" value="alpha/beta knot"/>
    <property type="match status" value="1"/>
</dbReference>
<feature type="domain" description="tRNA/rRNA methyltransferase SpoU type" evidence="3">
    <location>
        <begin position="119"/>
        <end position="260"/>
    </location>
</feature>
<dbReference type="Gene3D" id="3.30.1330.30">
    <property type="match status" value="1"/>
</dbReference>
<protein>
    <submittedName>
        <fullName evidence="4">RNA methyltransferase</fullName>
    </submittedName>
</protein>
<dbReference type="Proteomes" id="UP001241758">
    <property type="component" value="Unassembled WGS sequence"/>
</dbReference>
<keyword evidence="1 4" id="KW-0489">Methyltransferase</keyword>
<dbReference type="InterPro" id="IPR029064">
    <property type="entry name" value="Ribosomal_eL30-like_sf"/>
</dbReference>
<dbReference type="SUPFAM" id="SSF55315">
    <property type="entry name" value="L30e-like"/>
    <property type="match status" value="1"/>
</dbReference>
<sequence length="268" mass="28697">MPAQTITSPDDPRIGDYRALTDVELRTRWEPPNGLFIAEGELVIERALRAGYRMRSALVDEKRAGQLTGLPADAPLYTAPPALLESITGFHVHRGILASFHRRPLPAMGELLAGARRLAVLEGLNTHTNLGALFRSAAALGIDAVVLSPNCADPLYRRAVRVSMGEVFAIPYAKSDDWPGTLRAIREAGFTLLAMTPAPDAVALRSLDEKQRERPALLLGAEGPGLTREALAASDVRVVIPMFNGVDSLNVATAAAVAFYELGAGDRA</sequence>
<keyword evidence="2" id="KW-0808">Transferase</keyword>
<dbReference type="InterPro" id="IPR029026">
    <property type="entry name" value="tRNA_m1G_MTases_N"/>
</dbReference>
<dbReference type="InterPro" id="IPR051259">
    <property type="entry name" value="rRNA_Methyltransferase"/>
</dbReference>
<dbReference type="Pfam" id="PF00588">
    <property type="entry name" value="SpoU_methylase"/>
    <property type="match status" value="1"/>
</dbReference>
<organism evidence="4 5">
    <name type="scientific">Actinoplanes sandaracinus</name>
    <dbReference type="NCBI Taxonomy" id="3045177"/>
    <lineage>
        <taxon>Bacteria</taxon>
        <taxon>Bacillati</taxon>
        <taxon>Actinomycetota</taxon>
        <taxon>Actinomycetes</taxon>
        <taxon>Micromonosporales</taxon>
        <taxon>Micromonosporaceae</taxon>
        <taxon>Actinoplanes</taxon>
    </lineage>
</organism>
<gene>
    <name evidence="4" type="ORF">QLQ12_45095</name>
</gene>
<name>A0ABT6X199_9ACTN</name>
<evidence type="ECO:0000313" key="5">
    <source>
        <dbReference type="Proteomes" id="UP001241758"/>
    </source>
</evidence>
<evidence type="ECO:0000256" key="2">
    <source>
        <dbReference type="ARBA" id="ARBA00022679"/>
    </source>
</evidence>
<dbReference type="GO" id="GO:0032259">
    <property type="term" value="P:methylation"/>
    <property type="evidence" value="ECO:0007669"/>
    <property type="project" value="UniProtKB-KW"/>
</dbReference>
<dbReference type="InterPro" id="IPR029028">
    <property type="entry name" value="Alpha/beta_knot_MTases"/>
</dbReference>
<accession>A0ABT6X199</accession>
<evidence type="ECO:0000313" key="4">
    <source>
        <dbReference type="EMBL" id="MDI6105778.1"/>
    </source>
</evidence>